<dbReference type="Pfam" id="PF12937">
    <property type="entry name" value="F-box-like"/>
    <property type="match status" value="1"/>
</dbReference>
<organism evidence="2 3">
    <name type="scientific">Jaapia argillacea MUCL 33604</name>
    <dbReference type="NCBI Taxonomy" id="933084"/>
    <lineage>
        <taxon>Eukaryota</taxon>
        <taxon>Fungi</taxon>
        <taxon>Dikarya</taxon>
        <taxon>Basidiomycota</taxon>
        <taxon>Agaricomycotina</taxon>
        <taxon>Agaricomycetes</taxon>
        <taxon>Agaricomycetidae</taxon>
        <taxon>Jaapiales</taxon>
        <taxon>Jaapiaceae</taxon>
        <taxon>Jaapia</taxon>
    </lineage>
</organism>
<dbReference type="AlphaFoldDB" id="A0A067PTT1"/>
<evidence type="ECO:0000259" key="1">
    <source>
        <dbReference type="Pfam" id="PF12937"/>
    </source>
</evidence>
<proteinExistence type="predicted"/>
<dbReference type="SUPFAM" id="SSF52047">
    <property type="entry name" value="RNI-like"/>
    <property type="match status" value="1"/>
</dbReference>
<dbReference type="EMBL" id="KL197718">
    <property type="protein sequence ID" value="KDQ58223.1"/>
    <property type="molecule type" value="Genomic_DNA"/>
</dbReference>
<keyword evidence="3" id="KW-1185">Reference proteome</keyword>
<dbReference type="HOGENOM" id="CLU_018544_12_2_1"/>
<gene>
    <name evidence="2" type="ORF">JAAARDRAFT_206891</name>
</gene>
<dbReference type="Proteomes" id="UP000027265">
    <property type="component" value="Unassembled WGS sequence"/>
</dbReference>
<dbReference type="Gene3D" id="1.20.1280.50">
    <property type="match status" value="1"/>
</dbReference>
<dbReference type="SUPFAM" id="SSF81383">
    <property type="entry name" value="F-box domain"/>
    <property type="match status" value="1"/>
</dbReference>
<protein>
    <recommendedName>
        <fullName evidence="1">F-box domain-containing protein</fullName>
    </recommendedName>
</protein>
<feature type="domain" description="F-box" evidence="1">
    <location>
        <begin position="88"/>
        <end position="139"/>
    </location>
</feature>
<name>A0A067PTT1_9AGAM</name>
<reference evidence="3" key="1">
    <citation type="journal article" date="2014" name="Proc. Natl. Acad. Sci. U.S.A.">
        <title>Extensive sampling of basidiomycete genomes demonstrates inadequacy of the white-rot/brown-rot paradigm for wood decay fungi.</title>
        <authorList>
            <person name="Riley R."/>
            <person name="Salamov A.A."/>
            <person name="Brown D.W."/>
            <person name="Nagy L.G."/>
            <person name="Floudas D."/>
            <person name="Held B.W."/>
            <person name="Levasseur A."/>
            <person name="Lombard V."/>
            <person name="Morin E."/>
            <person name="Otillar R."/>
            <person name="Lindquist E.A."/>
            <person name="Sun H."/>
            <person name="LaButti K.M."/>
            <person name="Schmutz J."/>
            <person name="Jabbour D."/>
            <person name="Luo H."/>
            <person name="Baker S.E."/>
            <person name="Pisabarro A.G."/>
            <person name="Walton J.D."/>
            <person name="Blanchette R.A."/>
            <person name="Henrissat B."/>
            <person name="Martin F."/>
            <person name="Cullen D."/>
            <person name="Hibbett D.S."/>
            <person name="Grigoriev I.V."/>
        </authorList>
    </citation>
    <scope>NUCLEOTIDE SEQUENCE [LARGE SCALE GENOMIC DNA]</scope>
    <source>
        <strain evidence="3">MUCL 33604</strain>
    </source>
</reference>
<dbReference type="InterPro" id="IPR001810">
    <property type="entry name" value="F-box_dom"/>
</dbReference>
<evidence type="ECO:0000313" key="3">
    <source>
        <dbReference type="Proteomes" id="UP000027265"/>
    </source>
</evidence>
<accession>A0A067PTT1</accession>
<dbReference type="InterPro" id="IPR036047">
    <property type="entry name" value="F-box-like_dom_sf"/>
</dbReference>
<evidence type="ECO:0000313" key="2">
    <source>
        <dbReference type="EMBL" id="KDQ58223.1"/>
    </source>
</evidence>
<dbReference type="OrthoDB" id="3365698at2759"/>
<dbReference type="InParanoid" id="A0A067PTT1"/>
<sequence length="547" mass="62632">MFTQIVLTDIFPREESLALLCEASRSNTSSIIWDMDLAHERLRAEEDIITLEAQICKLWERLRTLNQQLAGARMRKGLANSFTASPIRKLPPEVLARIFTAAQADKIMRRADVLDPFLQVCWHWRQVALNPVIWSTICVEYNSSGEDPAELVPALGHLLQRSSNTRLDIAVAVEIPLHWHTFGDVNVFSVFSPHVHRLGNVLLRNMRHCDDMAVLLCDMANGSPRLETLTLCQWDHEGDLAELFQDIQSFVAPRLRSLSLHRGWNPRWLPFPWSQLTHLRFGDNNRATYYSVVHCFDVLRQCVQLTHCWIHCRTVRDPPVTFGLAAPRPDRRPPSINQNRIILPKLYFLSVTLTPDDHLFFQRLHAPRLAEPKYIPHGGPQTMRGFQSWVMSTSCPPTKLIVDLRKEWMEFLELFPTVVHLHFNMDLVLYPEDRAVLEALRLSRGRPNSFYMPRMQTLSFVFRYSDGSHDFASLETNVDAAISLIVSRCSPLLTEQPTSSPSTDVISPLRYAHLSIPSCAGLQEYIEARLADCLTAGLRVHIEIVRA</sequence>